<evidence type="ECO:0000256" key="4">
    <source>
        <dbReference type="ARBA" id="ARBA00022807"/>
    </source>
</evidence>
<evidence type="ECO:0000256" key="2">
    <source>
        <dbReference type="ARBA" id="ARBA00022670"/>
    </source>
</evidence>
<dbReference type="InterPro" id="IPR025660">
    <property type="entry name" value="Pept_his_AS"/>
</dbReference>
<organism evidence="10 11">
    <name type="scientific">Megalurothrips usitatus</name>
    <name type="common">bean blossom thrips</name>
    <dbReference type="NCBI Taxonomy" id="439358"/>
    <lineage>
        <taxon>Eukaryota</taxon>
        <taxon>Metazoa</taxon>
        <taxon>Ecdysozoa</taxon>
        <taxon>Arthropoda</taxon>
        <taxon>Hexapoda</taxon>
        <taxon>Insecta</taxon>
        <taxon>Pterygota</taxon>
        <taxon>Neoptera</taxon>
        <taxon>Paraneoptera</taxon>
        <taxon>Thysanoptera</taxon>
        <taxon>Terebrantia</taxon>
        <taxon>Thripoidea</taxon>
        <taxon>Thripidae</taxon>
        <taxon>Megalurothrips</taxon>
    </lineage>
</organism>
<keyword evidence="5" id="KW-0865">Zymogen</keyword>
<gene>
    <name evidence="10" type="ORF">ONE63_003338</name>
</gene>
<dbReference type="SUPFAM" id="SSF54001">
    <property type="entry name" value="Cysteine proteinases"/>
    <property type="match status" value="1"/>
</dbReference>
<dbReference type="Pfam" id="PF00112">
    <property type="entry name" value="Peptidase_C1"/>
    <property type="match status" value="1"/>
</dbReference>
<dbReference type="CDD" id="cd02248">
    <property type="entry name" value="Peptidase_C1A"/>
    <property type="match status" value="1"/>
</dbReference>
<keyword evidence="7" id="KW-0732">Signal</keyword>
<dbReference type="FunFam" id="3.90.70.10:FF:000006">
    <property type="entry name" value="Cathepsin S"/>
    <property type="match status" value="1"/>
</dbReference>
<feature type="domain" description="Cathepsin propeptide inhibitor" evidence="9">
    <location>
        <begin position="28"/>
        <end position="88"/>
    </location>
</feature>
<dbReference type="Proteomes" id="UP001075354">
    <property type="component" value="Chromosome 13"/>
</dbReference>
<dbReference type="InterPro" id="IPR025661">
    <property type="entry name" value="Pept_asp_AS"/>
</dbReference>
<dbReference type="Gene3D" id="3.90.70.10">
    <property type="entry name" value="Cysteine proteinases"/>
    <property type="match status" value="1"/>
</dbReference>
<dbReference type="PROSITE" id="PS00139">
    <property type="entry name" value="THIOL_PROTEASE_CYS"/>
    <property type="match status" value="1"/>
</dbReference>
<sequence length="337" mass="37030">MKVLIVLVAVVVAACAARISDAEVKSQFESFKIKHGKTYSSETEELYRSKIFKDNLIRINEHNERFHNGEVTFTVGVNKFADMHLHEIVEARNGLNTTMKVRSEQVHKAPAAWPWSKKVDWRNSGIITPVKDQGVCGSCWTFSATGALEAQLAKKTGKLVSLSEQNLVDCTNNDKYQMGGCEGGLMDTAFQYIADNDGIDSEESYPYTGQNGLCSYDVKNKAGTDRGFKDVGATEKDLQHAVQTVGPVSIAIDAGLWSFNYYSGGVYYDANCKNGPNDLDHGVLAVGFGSNSGWGSDDYWIVKNSWGAHWGENGYIRMARNKKNACGVATMASYPVL</sequence>
<keyword evidence="3" id="KW-0378">Hydrolase</keyword>
<evidence type="ECO:0000313" key="10">
    <source>
        <dbReference type="EMBL" id="KAJ1521695.1"/>
    </source>
</evidence>
<evidence type="ECO:0000256" key="5">
    <source>
        <dbReference type="ARBA" id="ARBA00023145"/>
    </source>
</evidence>
<protein>
    <recommendedName>
        <fullName evidence="12">Cathepsin L</fullName>
    </recommendedName>
</protein>
<dbReference type="PRINTS" id="PR00705">
    <property type="entry name" value="PAPAIN"/>
</dbReference>
<dbReference type="EMBL" id="JAPTSV010000013">
    <property type="protein sequence ID" value="KAJ1521695.1"/>
    <property type="molecule type" value="Genomic_DNA"/>
</dbReference>
<reference evidence="10" key="1">
    <citation type="submission" date="2022-12" db="EMBL/GenBank/DDBJ databases">
        <title>Chromosome-level genome assembly of the bean flower thrips Megalurothrips usitatus.</title>
        <authorList>
            <person name="Ma L."/>
            <person name="Liu Q."/>
            <person name="Li H."/>
            <person name="Cai W."/>
        </authorList>
    </citation>
    <scope>NUCLEOTIDE SEQUENCE</scope>
    <source>
        <strain evidence="10">Cailab_2022a</strain>
    </source>
</reference>
<comment type="similarity">
    <text evidence="1">Belongs to the peptidase C1 family.</text>
</comment>
<evidence type="ECO:0000256" key="6">
    <source>
        <dbReference type="ARBA" id="ARBA00023157"/>
    </source>
</evidence>
<evidence type="ECO:0000256" key="7">
    <source>
        <dbReference type="SAM" id="SignalP"/>
    </source>
</evidence>
<evidence type="ECO:0000259" key="8">
    <source>
        <dbReference type="SMART" id="SM00645"/>
    </source>
</evidence>
<keyword evidence="2" id="KW-0645">Protease</keyword>
<dbReference type="PROSITE" id="PS00639">
    <property type="entry name" value="THIOL_PROTEASE_HIS"/>
    <property type="match status" value="1"/>
</dbReference>
<feature type="domain" description="Peptidase C1A papain C-terminal" evidence="8">
    <location>
        <begin position="115"/>
        <end position="336"/>
    </location>
</feature>
<dbReference type="GO" id="GO:0008234">
    <property type="term" value="F:cysteine-type peptidase activity"/>
    <property type="evidence" value="ECO:0007669"/>
    <property type="project" value="UniProtKB-KW"/>
</dbReference>
<proteinExistence type="inferred from homology"/>
<accession>A0AAV7X709</accession>
<keyword evidence="6" id="KW-1015">Disulfide bond</keyword>
<dbReference type="InterPro" id="IPR039417">
    <property type="entry name" value="Peptidase_C1A_papain-like"/>
</dbReference>
<evidence type="ECO:0008006" key="12">
    <source>
        <dbReference type="Google" id="ProtNLM"/>
    </source>
</evidence>
<evidence type="ECO:0000256" key="1">
    <source>
        <dbReference type="ARBA" id="ARBA00008455"/>
    </source>
</evidence>
<dbReference type="SMART" id="SM00848">
    <property type="entry name" value="Inhibitor_I29"/>
    <property type="match status" value="1"/>
</dbReference>
<dbReference type="PANTHER" id="PTHR12411">
    <property type="entry name" value="CYSTEINE PROTEASE FAMILY C1-RELATED"/>
    <property type="match status" value="1"/>
</dbReference>
<dbReference type="GO" id="GO:0006508">
    <property type="term" value="P:proteolysis"/>
    <property type="evidence" value="ECO:0007669"/>
    <property type="project" value="UniProtKB-KW"/>
</dbReference>
<name>A0AAV7X709_9NEOP</name>
<dbReference type="Pfam" id="PF08246">
    <property type="entry name" value="Inhibitor_I29"/>
    <property type="match status" value="1"/>
</dbReference>
<keyword evidence="4" id="KW-0788">Thiol protease</keyword>
<evidence type="ECO:0000259" key="9">
    <source>
        <dbReference type="SMART" id="SM00848"/>
    </source>
</evidence>
<dbReference type="AlphaFoldDB" id="A0AAV7X709"/>
<feature type="signal peptide" evidence="7">
    <location>
        <begin position="1"/>
        <end position="16"/>
    </location>
</feature>
<dbReference type="PROSITE" id="PS00640">
    <property type="entry name" value="THIOL_PROTEASE_ASN"/>
    <property type="match status" value="1"/>
</dbReference>
<dbReference type="InterPro" id="IPR013128">
    <property type="entry name" value="Peptidase_C1A"/>
</dbReference>
<dbReference type="InterPro" id="IPR038765">
    <property type="entry name" value="Papain-like_cys_pep_sf"/>
</dbReference>
<keyword evidence="11" id="KW-1185">Reference proteome</keyword>
<comment type="caution">
    <text evidence="10">The sequence shown here is derived from an EMBL/GenBank/DDBJ whole genome shotgun (WGS) entry which is preliminary data.</text>
</comment>
<evidence type="ECO:0000256" key="3">
    <source>
        <dbReference type="ARBA" id="ARBA00022801"/>
    </source>
</evidence>
<dbReference type="SMART" id="SM00645">
    <property type="entry name" value="Pept_C1"/>
    <property type="match status" value="1"/>
</dbReference>
<dbReference type="InterPro" id="IPR000668">
    <property type="entry name" value="Peptidase_C1A_C"/>
</dbReference>
<feature type="chain" id="PRO_5043843572" description="Cathepsin L" evidence="7">
    <location>
        <begin position="17"/>
        <end position="337"/>
    </location>
</feature>
<evidence type="ECO:0000313" key="11">
    <source>
        <dbReference type="Proteomes" id="UP001075354"/>
    </source>
</evidence>
<dbReference type="PROSITE" id="PS51257">
    <property type="entry name" value="PROKAR_LIPOPROTEIN"/>
    <property type="match status" value="1"/>
</dbReference>
<dbReference type="InterPro" id="IPR013201">
    <property type="entry name" value="Prot_inhib_I29"/>
</dbReference>
<dbReference type="InterPro" id="IPR000169">
    <property type="entry name" value="Pept_cys_AS"/>
</dbReference>